<feature type="compositionally biased region" description="Basic and acidic residues" evidence="1">
    <location>
        <begin position="1344"/>
        <end position="1354"/>
    </location>
</feature>
<protein>
    <recommendedName>
        <fullName evidence="2">Agenet domain-containing protein</fullName>
    </recommendedName>
</protein>
<reference evidence="3 4" key="1">
    <citation type="submission" date="2020-04" db="EMBL/GenBank/DDBJ databases">
        <title>Plant Genome Project.</title>
        <authorList>
            <person name="Zhang R.-G."/>
        </authorList>
    </citation>
    <scope>NUCLEOTIDE SEQUENCE [LARGE SCALE GENOMIC DNA]</scope>
    <source>
        <strain evidence="3">YNK0</strain>
        <tissue evidence="3">Leaf</tissue>
    </source>
</reference>
<dbReference type="InterPro" id="IPR025836">
    <property type="entry name" value="Zn_knuckle_CX2CX4HX4C"/>
</dbReference>
<organism evidence="3 4">
    <name type="scientific">Tetracentron sinense</name>
    <name type="common">Spur-leaf</name>
    <dbReference type="NCBI Taxonomy" id="13715"/>
    <lineage>
        <taxon>Eukaryota</taxon>
        <taxon>Viridiplantae</taxon>
        <taxon>Streptophyta</taxon>
        <taxon>Embryophyta</taxon>
        <taxon>Tracheophyta</taxon>
        <taxon>Spermatophyta</taxon>
        <taxon>Magnoliopsida</taxon>
        <taxon>Trochodendrales</taxon>
        <taxon>Trochodendraceae</taxon>
        <taxon>Tetracentron</taxon>
    </lineage>
</organism>
<dbReference type="SMART" id="SM00743">
    <property type="entry name" value="Agenet"/>
    <property type="match status" value="2"/>
</dbReference>
<feature type="domain" description="Agenet" evidence="2">
    <location>
        <begin position="952"/>
        <end position="1012"/>
    </location>
</feature>
<accession>A0A834YHR7</accession>
<dbReference type="PANTHER" id="PTHR48429">
    <property type="entry name" value="AGENET DOMAIN-CONTAINING PROTEIN"/>
    <property type="match status" value="1"/>
</dbReference>
<evidence type="ECO:0000313" key="4">
    <source>
        <dbReference type="Proteomes" id="UP000655225"/>
    </source>
</evidence>
<sequence length="1770" mass="194063">MIRLVFAGDALNNCEAFFRPASLSEYNAESHALEARSRSPNSDEPKCGSPTVISCSELSQSEKENREGGNAPAFNDVDGIANKVESISHDPKGNDVSEDDRSFTFEVSSLADLSDRETGKGWKPFPIIQPYELPQTVEDSPSTTSRGIPRVSDGENVRSSSKSTPERKKTRRVSVKATERETAKAGKPIKEINSVRQTTERGAKSCNVSPNSIGTTTQVLQAEKMGSYEYVEGSSMKPCVVPTIQTSNLPDLNTSASPSALFQQPFTDLQQVQLRAQIFVYGSLIQGTAPDEACMISAFGESEHIDAGRSAWENVWRVTVEKLHNQKSPLSILETPPHLRSGSRVAEQTIRQSSLQSKALPTPVDRTGSKGTPSAIINPVIPLSSPLWNISTPHDGLQFSSIPRGLLLDSHQALSPLHPYQSPHIRNYIGHNTHWLSQPPCPGPWVVSPQTSAVDTGAHYSALPITEAVHVTSVRESSVPRPSSIQHVPPSPLVHNGGGSMSVFAGTAPLLDAKKATVSTGKHASADPKPRKRRKNPASEELSQICSLDQTYTEPVSGAGVTSNLSASRAIITPANSASKTTPGNFIAAVSTISSTQYQLVGGRDTEQKAIYLEETCSKIEQAKLQAEDAAALAAAAVRHSQGIWSQLDKQKDSGLVSDVEAKLASAAVAVAAAASVAKAAAAAAKVASDAALQAKLMADEALVLSRTGNPTQSTETCVSDSVTNLGKLTPALILTGKDRTNSSSSIIVAAREVARRRVEAASAATKRAENLDAIVKAAGLAAEAVSQAGTIIAMGDPIPLSVSELIEAGPEGYWKVQEVSSEQLVKSNNINRGEQSNMDGVEGLDASPKHLNDRSSNKKETQTIYQGKPSPPKEMSRQSVENHMGLVNGMQWDSAKSIEKGLAGQKGRKASELAKTIGVVPESETGSRSASITVQNEEYKGHQPVGTSNENSIREGSHVEVLSDKDDLRRVWFSAKVLSLKDGKANVCYTDEGSRQLKEWVSLEGEGDKEPKIRIARPMTAMKFEGTRKRRREAMGNYASSVGERVDARIRDGGVADERIGVVDGTSGDVLGSVLVRGQDVGAWSSRQSSGKSFEFNLLQHQMRRMERRYGFRGLMEYDFQDSLSVSSSQSEMVKISWWEGIITEKSKEDETTLTVHFPAQGVTSIVSAWHLRPSFIWKDGQWMEWSSPRENISCPHEDDTRQEKRLKVVSHEAEINPAVETRRKDNLSKNIGIEESDKPEEFRSLALSAKEKIFNVGTSIREENKPDTLRMRRTGLQKEGSRVIFGVPKPGKKRKFMEVSKHYVADRSDKINEGKDSTKFSKFLIPQGPGTRGWKNTFKIDSKEKGTAESKPKVPKSVKTRSVPSRSIPQKDSSLTCVIPASNDGTVQDHLPNVGASVGLYEIISEKQPLIEVGSFPKTRKTADGPLLFSSLALPSDAPRKQSSSPVEAERVNRGKLAPSGEKLARIEEKDSSQNDHPGKSILDVVEPRRSNRRMQPTSRVNPSEFLRFVFLFSIMFLLRFIRAQMAEQTGKLLQLSLQENNKVIELDGDPLQADLSKFVNSLVGCLLSDRPYSLAAAKSTIIHSWKPQEDVQVVELLANLLLFKFQKREDLLKVKRFEPWVFNNHLLLLRDWVPDLSPHEIIFDDTLFWIQLHGLPSERHTHQVGLDLGSEIGIVLEVDVHTGDGSKGKFIRIRVIVAMSLLIRHQMLSFLMPLLIKVCYERLPSFCYHCGILGHEFKYCATQSEELPTYIDHPVDPWLRADYFRPR</sequence>
<feature type="compositionally biased region" description="Basic and acidic residues" evidence="1">
    <location>
        <begin position="1465"/>
        <end position="1481"/>
    </location>
</feature>
<dbReference type="PANTHER" id="PTHR48429:SF1">
    <property type="entry name" value="AGENET DOMAIN-CONTAINING PROTEIN"/>
    <property type="match status" value="1"/>
</dbReference>
<dbReference type="Pfam" id="PF14111">
    <property type="entry name" value="DUF4283"/>
    <property type="match status" value="1"/>
</dbReference>
<feature type="compositionally biased region" description="Polar residues" evidence="1">
    <location>
        <begin position="137"/>
        <end position="146"/>
    </location>
</feature>
<evidence type="ECO:0000313" key="3">
    <source>
        <dbReference type="EMBL" id="KAF8379215.1"/>
    </source>
</evidence>
<feature type="region of interest" description="Disordered" evidence="1">
    <location>
        <begin position="34"/>
        <end position="76"/>
    </location>
</feature>
<dbReference type="OMA" id="CEQESAN"/>
<keyword evidence="4" id="KW-1185">Reference proteome</keyword>
<feature type="compositionally biased region" description="Low complexity" evidence="1">
    <location>
        <begin position="474"/>
        <end position="484"/>
    </location>
</feature>
<feature type="region of interest" description="Disordered" evidence="1">
    <location>
        <begin position="1433"/>
        <end position="1500"/>
    </location>
</feature>
<evidence type="ECO:0000259" key="2">
    <source>
        <dbReference type="SMART" id="SM00743"/>
    </source>
</evidence>
<comment type="caution">
    <text evidence="3">The sequence shown here is derived from an EMBL/GenBank/DDBJ whole genome shotgun (WGS) entry which is preliminary data.</text>
</comment>
<dbReference type="Proteomes" id="UP000655225">
    <property type="component" value="Unassembled WGS sequence"/>
</dbReference>
<feature type="compositionally biased region" description="Polar residues" evidence="1">
    <location>
        <begin position="829"/>
        <end position="839"/>
    </location>
</feature>
<feature type="region of interest" description="Disordered" evidence="1">
    <location>
        <begin position="351"/>
        <end position="375"/>
    </location>
</feature>
<name>A0A834YHR7_TETSI</name>
<dbReference type="InterPro" id="IPR008395">
    <property type="entry name" value="Agenet-like_dom"/>
</dbReference>
<dbReference type="Pfam" id="PF14392">
    <property type="entry name" value="zf-CCHC_4"/>
    <property type="match status" value="1"/>
</dbReference>
<feature type="domain" description="Agenet" evidence="2">
    <location>
        <begin position="1117"/>
        <end position="1181"/>
    </location>
</feature>
<feature type="region of interest" description="Disordered" evidence="1">
    <location>
        <begin position="1344"/>
        <end position="1373"/>
    </location>
</feature>
<proteinExistence type="predicted"/>
<feature type="region of interest" description="Disordered" evidence="1">
    <location>
        <begin position="474"/>
        <end position="496"/>
    </location>
</feature>
<feature type="compositionally biased region" description="Basic and acidic residues" evidence="1">
    <location>
        <begin position="848"/>
        <end position="862"/>
    </location>
</feature>
<feature type="region of interest" description="Disordered" evidence="1">
    <location>
        <begin position="516"/>
        <end position="542"/>
    </location>
</feature>
<dbReference type="InterPro" id="IPR014002">
    <property type="entry name" value="Agenet_dom_plant"/>
</dbReference>
<feature type="region of interest" description="Disordered" evidence="1">
    <location>
        <begin position="133"/>
        <end position="185"/>
    </location>
</feature>
<dbReference type="OrthoDB" id="433924at2759"/>
<dbReference type="Pfam" id="PF05641">
    <property type="entry name" value="Agenet"/>
    <property type="match status" value="1"/>
</dbReference>
<gene>
    <name evidence="3" type="ORF">HHK36_028645</name>
</gene>
<feature type="compositionally biased region" description="Basic and acidic residues" evidence="1">
    <location>
        <begin position="34"/>
        <end position="46"/>
    </location>
</feature>
<dbReference type="InterPro" id="IPR025558">
    <property type="entry name" value="DUF4283"/>
</dbReference>
<dbReference type="EMBL" id="JABCRI010000022">
    <property type="protein sequence ID" value="KAF8379215.1"/>
    <property type="molecule type" value="Genomic_DNA"/>
</dbReference>
<evidence type="ECO:0000256" key="1">
    <source>
        <dbReference type="SAM" id="MobiDB-lite"/>
    </source>
</evidence>
<feature type="compositionally biased region" description="Polar residues" evidence="1">
    <location>
        <begin position="1362"/>
        <end position="1373"/>
    </location>
</feature>
<feature type="region of interest" description="Disordered" evidence="1">
    <location>
        <begin position="829"/>
        <end position="879"/>
    </location>
</feature>
<dbReference type="InterPro" id="IPR055274">
    <property type="entry name" value="SWO1"/>
</dbReference>